<dbReference type="Proteomes" id="UP000242818">
    <property type="component" value="Unassembled WGS sequence"/>
</dbReference>
<feature type="transmembrane region" description="Helical" evidence="6">
    <location>
        <begin position="327"/>
        <end position="346"/>
    </location>
</feature>
<feature type="transmembrane region" description="Helical" evidence="6">
    <location>
        <begin position="246"/>
        <end position="269"/>
    </location>
</feature>
<proteinExistence type="predicted"/>
<evidence type="ECO:0000256" key="2">
    <source>
        <dbReference type="ARBA" id="ARBA00022475"/>
    </source>
</evidence>
<dbReference type="InterPro" id="IPR052159">
    <property type="entry name" value="Competence_DNA_uptake"/>
</dbReference>
<evidence type="ECO:0000313" key="10">
    <source>
        <dbReference type="Proteomes" id="UP000242818"/>
    </source>
</evidence>
<dbReference type="PANTHER" id="PTHR30619">
    <property type="entry name" value="DNA INTERNALIZATION/COMPETENCE PROTEIN COMEC/REC2"/>
    <property type="match status" value="1"/>
</dbReference>
<dbReference type="STRING" id="1335309.GA0116948_11687"/>
<keyword evidence="4 6" id="KW-1133">Transmembrane helix</keyword>
<feature type="transmembrane region" description="Helical" evidence="6">
    <location>
        <begin position="380"/>
        <end position="403"/>
    </location>
</feature>
<evidence type="ECO:0000256" key="6">
    <source>
        <dbReference type="SAM" id="Phobius"/>
    </source>
</evidence>
<dbReference type="InterPro" id="IPR004477">
    <property type="entry name" value="ComEC_N"/>
</dbReference>
<evidence type="ECO:0000259" key="7">
    <source>
        <dbReference type="Pfam" id="PF03772"/>
    </source>
</evidence>
<feature type="domain" description="ComEC/Rec2-related protein" evidence="7">
    <location>
        <begin position="226"/>
        <end position="495"/>
    </location>
</feature>
<evidence type="ECO:0000256" key="5">
    <source>
        <dbReference type="ARBA" id="ARBA00023136"/>
    </source>
</evidence>
<dbReference type="GO" id="GO:0005886">
    <property type="term" value="C:plasma membrane"/>
    <property type="evidence" value="ECO:0007669"/>
    <property type="project" value="UniProtKB-SubCell"/>
</dbReference>
<keyword evidence="3 6" id="KW-0812">Transmembrane</keyword>
<keyword evidence="2" id="KW-1003">Cell membrane</keyword>
<reference evidence="9 10" key="1">
    <citation type="submission" date="2016-08" db="EMBL/GenBank/DDBJ databases">
        <authorList>
            <person name="Seilhamer J.J."/>
        </authorList>
    </citation>
    <scope>NUCLEOTIDE SEQUENCE [LARGE SCALE GENOMIC DNA]</scope>
    <source>
        <strain evidence="9 10">A37T2</strain>
    </source>
</reference>
<organism evidence="9 10">
    <name type="scientific">Chitinophaga costaii</name>
    <dbReference type="NCBI Taxonomy" id="1335309"/>
    <lineage>
        <taxon>Bacteria</taxon>
        <taxon>Pseudomonadati</taxon>
        <taxon>Bacteroidota</taxon>
        <taxon>Chitinophagia</taxon>
        <taxon>Chitinophagales</taxon>
        <taxon>Chitinophagaceae</taxon>
        <taxon>Chitinophaga</taxon>
    </lineage>
</organism>
<gene>
    <name evidence="9" type="ORF">GA0116948_11687</name>
</gene>
<dbReference type="Pfam" id="PF03772">
    <property type="entry name" value="Competence"/>
    <property type="match status" value="1"/>
</dbReference>
<feature type="transmembrane region" description="Helical" evidence="6">
    <location>
        <begin position="473"/>
        <end position="496"/>
    </location>
</feature>
<comment type="subcellular location">
    <subcellularLocation>
        <location evidence="1">Cell membrane</location>
        <topology evidence="1">Multi-pass membrane protein</topology>
    </subcellularLocation>
</comment>
<feature type="domain" description="DUF4131" evidence="8">
    <location>
        <begin position="23"/>
        <end position="182"/>
    </location>
</feature>
<dbReference type="EMBL" id="FMAR01000016">
    <property type="protein sequence ID" value="SCC58686.1"/>
    <property type="molecule type" value="Genomic_DNA"/>
</dbReference>
<feature type="transmembrane region" description="Helical" evidence="6">
    <location>
        <begin position="502"/>
        <end position="521"/>
    </location>
</feature>
<feature type="transmembrane region" description="Helical" evidence="6">
    <location>
        <begin position="47"/>
        <end position="70"/>
    </location>
</feature>
<name>A0A1C4FS35_9BACT</name>
<dbReference type="InterPro" id="IPR025405">
    <property type="entry name" value="DUF4131"/>
</dbReference>
<dbReference type="Pfam" id="PF13567">
    <property type="entry name" value="DUF4131"/>
    <property type="match status" value="1"/>
</dbReference>
<keyword evidence="5 6" id="KW-0472">Membrane</keyword>
<evidence type="ECO:0000256" key="1">
    <source>
        <dbReference type="ARBA" id="ARBA00004651"/>
    </source>
</evidence>
<accession>A0A1C4FS35</accession>
<dbReference type="PANTHER" id="PTHR30619:SF1">
    <property type="entry name" value="RECOMBINATION PROTEIN 2"/>
    <property type="match status" value="1"/>
</dbReference>
<evidence type="ECO:0000313" key="9">
    <source>
        <dbReference type="EMBL" id="SCC58686.1"/>
    </source>
</evidence>
<evidence type="ECO:0000256" key="4">
    <source>
        <dbReference type="ARBA" id="ARBA00022989"/>
    </source>
</evidence>
<sequence length="676" mass="76503">MRLLLPWILGLIWQWYWPETPVFSGVAVVVICAALFAFTYLPIARQYFLSPVQGLLLFALVMQCASWVAWQKDVRHDDRWYGRQLSDTCQFVCTIDAPLQQKPYGYKTTACVLGMVHNGALRPAMGELLIYLKPNINLHSGDRILSEALMQPIRNSGNPGAFDYESYLAGQNIFHQVWLTPARTQVLPGGHLPWYQEILDRCRQYCVHTFQAYIPSPREAGLAEALLIGYKDDLDKLLVQDYTQAGVVHIIAISGMHLLLLYEALLWLWQALPQRRLSKPIKAVTILLVLWGFALLAGGSASVLRATVMYTFITLERLSIHRYTNRYNLLAASAFVLLCYQPRFLLDVGFQLSYGAVLSLMLFQRPMAGLWRVKGRAARFCWNMITTTLAAQILTVPVSLYYFHQFPNLFLIANLLAVTLSELAMYGCIALLALGWIMPLARVVGQCLYGLLFTMNTWVNFISRQPYAVTNGLYISGWEMGLLYMALLALAAWLLLAYRQAFRWSLCFVGAAALLHLYNVLHARSQRTLLVYNINHHTAIDVVQGVQVTFAGDPEVLNNTALLQQHLLPARLPRYIARQYILPGAQCLAFASHRLVIVQDKLPTASPIKKFKTDYILLSHNPDVDISQLLQSFDTQLFIFDASCSSGKIKQWKNDCEALTLRCFSVPEQGAFVVNF</sequence>
<evidence type="ECO:0000259" key="8">
    <source>
        <dbReference type="Pfam" id="PF13567"/>
    </source>
</evidence>
<keyword evidence="10" id="KW-1185">Reference proteome</keyword>
<evidence type="ECO:0000256" key="3">
    <source>
        <dbReference type="ARBA" id="ARBA00022692"/>
    </source>
</evidence>
<feature type="transmembrane region" description="Helical" evidence="6">
    <location>
        <begin position="21"/>
        <end position="41"/>
    </location>
</feature>
<dbReference type="NCBIfam" id="TIGR00360">
    <property type="entry name" value="ComEC_N-term"/>
    <property type="match status" value="1"/>
</dbReference>
<dbReference type="AlphaFoldDB" id="A0A1C4FS35"/>
<feature type="transmembrane region" description="Helical" evidence="6">
    <location>
        <begin position="289"/>
        <end position="315"/>
    </location>
</feature>
<protein>
    <submittedName>
        <fullName evidence="9">Competence protein ComEC</fullName>
    </submittedName>
</protein>